<name>A0A9D2SK91_9FIRM</name>
<dbReference type="InterPro" id="IPR013762">
    <property type="entry name" value="Integrase-like_cat_sf"/>
</dbReference>
<reference evidence="9" key="1">
    <citation type="journal article" date="2021" name="PeerJ">
        <title>Extensive microbial diversity within the chicken gut microbiome revealed by metagenomics and culture.</title>
        <authorList>
            <person name="Gilroy R."/>
            <person name="Ravi A."/>
            <person name="Getino M."/>
            <person name="Pursley I."/>
            <person name="Horton D.L."/>
            <person name="Alikhan N.F."/>
            <person name="Baker D."/>
            <person name="Gharbi K."/>
            <person name="Hall N."/>
            <person name="Watson M."/>
            <person name="Adriaenssens E.M."/>
            <person name="Foster-Nyarko E."/>
            <person name="Jarju S."/>
            <person name="Secka A."/>
            <person name="Antonio M."/>
            <person name="Oren A."/>
            <person name="Chaudhuri R.R."/>
            <person name="La Ragione R."/>
            <person name="Hildebrand F."/>
            <person name="Pallen M.J."/>
        </authorList>
    </citation>
    <scope>NUCLEOTIDE SEQUENCE</scope>
    <source>
        <strain evidence="9">ChiSxjej6B18-287</strain>
    </source>
</reference>
<dbReference type="GO" id="GO:0003677">
    <property type="term" value="F:DNA binding"/>
    <property type="evidence" value="ECO:0007669"/>
    <property type="project" value="UniProtKB-UniRule"/>
</dbReference>
<dbReference type="InterPro" id="IPR010998">
    <property type="entry name" value="Integrase_recombinase_N"/>
</dbReference>
<keyword evidence="5" id="KW-0233">DNA recombination</keyword>
<dbReference type="InterPro" id="IPR011010">
    <property type="entry name" value="DNA_brk_join_enz"/>
</dbReference>
<dbReference type="PANTHER" id="PTHR30349">
    <property type="entry name" value="PHAGE INTEGRASE-RELATED"/>
    <property type="match status" value="1"/>
</dbReference>
<comment type="caution">
    <text evidence="9">The sequence shown here is derived from an EMBL/GenBank/DDBJ whole genome shotgun (WGS) entry which is preliminary data.</text>
</comment>
<keyword evidence="4 6" id="KW-0238">DNA-binding</keyword>
<dbReference type="Proteomes" id="UP000823893">
    <property type="component" value="Unassembled WGS sequence"/>
</dbReference>
<evidence type="ECO:0000256" key="2">
    <source>
        <dbReference type="ARBA" id="ARBA00008857"/>
    </source>
</evidence>
<dbReference type="GO" id="GO:0006310">
    <property type="term" value="P:DNA recombination"/>
    <property type="evidence" value="ECO:0007669"/>
    <property type="project" value="UniProtKB-KW"/>
</dbReference>
<evidence type="ECO:0000256" key="3">
    <source>
        <dbReference type="ARBA" id="ARBA00022908"/>
    </source>
</evidence>
<dbReference type="Pfam" id="PF02899">
    <property type="entry name" value="Phage_int_SAM_1"/>
    <property type="match status" value="1"/>
</dbReference>
<comment type="similarity">
    <text evidence="2">Belongs to the 'phage' integrase family.</text>
</comment>
<proteinExistence type="inferred from homology"/>
<dbReference type="Gene3D" id="1.10.443.10">
    <property type="entry name" value="Intergrase catalytic core"/>
    <property type="match status" value="1"/>
</dbReference>
<sequence>MLKNTITIDRNDLEEFERYLYERENARATIRKYMTDIRTFCRYLGQDNEVDKRRMLLYKEWLLAHYAISSANSMLAALNQFLKFKGYDFLTVKRIKTQRNLFRQEERELTKGEFRRLVEAARRQGKEQLALCMETIAVTGIRISKLQYFTVERVKKGRIEIINKGKYRRIFLPEALRKKLLVYSRKRGIREGYIFVTRNGKPKDRSNIWGEMKALQEKTGIKRSKIFPHNFRHLFARVYYDTTKDLVGLDDLLGHSSLNVTRIYTSTSGQTYQRQLNRMKDLQL</sequence>
<dbReference type="InterPro" id="IPR004107">
    <property type="entry name" value="Integrase_SAM-like_N"/>
</dbReference>
<dbReference type="PROSITE" id="PS51900">
    <property type="entry name" value="CB"/>
    <property type="match status" value="1"/>
</dbReference>
<evidence type="ECO:0000259" key="8">
    <source>
        <dbReference type="PROSITE" id="PS51900"/>
    </source>
</evidence>
<evidence type="ECO:0000259" key="7">
    <source>
        <dbReference type="PROSITE" id="PS51898"/>
    </source>
</evidence>
<protein>
    <submittedName>
        <fullName evidence="9">Site-specific integrase</fullName>
    </submittedName>
</protein>
<dbReference type="Gene3D" id="1.10.150.130">
    <property type="match status" value="1"/>
</dbReference>
<evidence type="ECO:0000256" key="5">
    <source>
        <dbReference type="ARBA" id="ARBA00023172"/>
    </source>
</evidence>
<organism evidence="9 10">
    <name type="scientific">Candidatus Blautia merdigallinarum</name>
    <dbReference type="NCBI Taxonomy" id="2838495"/>
    <lineage>
        <taxon>Bacteria</taxon>
        <taxon>Bacillati</taxon>
        <taxon>Bacillota</taxon>
        <taxon>Clostridia</taxon>
        <taxon>Lachnospirales</taxon>
        <taxon>Lachnospiraceae</taxon>
        <taxon>Blautia</taxon>
    </lineage>
</organism>
<feature type="domain" description="Core-binding (CB)" evidence="8">
    <location>
        <begin position="7"/>
        <end position="86"/>
    </location>
</feature>
<dbReference type="Pfam" id="PF00589">
    <property type="entry name" value="Phage_integrase"/>
    <property type="match status" value="1"/>
</dbReference>
<gene>
    <name evidence="9" type="ORF">H9935_03830</name>
</gene>
<dbReference type="InterPro" id="IPR044068">
    <property type="entry name" value="CB"/>
</dbReference>
<feature type="domain" description="Tyr recombinase" evidence="7">
    <location>
        <begin position="104"/>
        <end position="280"/>
    </location>
</feature>
<comment type="function">
    <text evidence="1">Site-specific tyrosine recombinase, which acts by catalyzing the cutting and rejoining of the recombining DNA molecules.</text>
</comment>
<dbReference type="GO" id="GO:0015074">
    <property type="term" value="P:DNA integration"/>
    <property type="evidence" value="ECO:0007669"/>
    <property type="project" value="UniProtKB-KW"/>
</dbReference>
<evidence type="ECO:0000313" key="9">
    <source>
        <dbReference type="EMBL" id="HJC09930.1"/>
    </source>
</evidence>
<dbReference type="PANTHER" id="PTHR30349:SF89">
    <property type="entry name" value="INTEGRASE_RECOMBINASE"/>
    <property type="match status" value="1"/>
</dbReference>
<dbReference type="SUPFAM" id="SSF56349">
    <property type="entry name" value="DNA breaking-rejoining enzymes"/>
    <property type="match status" value="1"/>
</dbReference>
<reference evidence="9" key="2">
    <citation type="submission" date="2021-04" db="EMBL/GenBank/DDBJ databases">
        <authorList>
            <person name="Gilroy R."/>
        </authorList>
    </citation>
    <scope>NUCLEOTIDE SEQUENCE</scope>
    <source>
        <strain evidence="9">ChiSxjej6B18-287</strain>
    </source>
</reference>
<evidence type="ECO:0000256" key="6">
    <source>
        <dbReference type="PROSITE-ProRule" id="PRU01248"/>
    </source>
</evidence>
<dbReference type="InterPro" id="IPR050090">
    <property type="entry name" value="Tyrosine_recombinase_XerCD"/>
</dbReference>
<dbReference type="InterPro" id="IPR002104">
    <property type="entry name" value="Integrase_catalytic"/>
</dbReference>
<accession>A0A9D2SK91</accession>
<keyword evidence="3" id="KW-0229">DNA integration</keyword>
<dbReference type="EMBL" id="DWWV01000042">
    <property type="protein sequence ID" value="HJC09930.1"/>
    <property type="molecule type" value="Genomic_DNA"/>
</dbReference>
<evidence type="ECO:0000313" key="10">
    <source>
        <dbReference type="Proteomes" id="UP000823893"/>
    </source>
</evidence>
<dbReference type="AlphaFoldDB" id="A0A9D2SK91"/>
<evidence type="ECO:0000256" key="4">
    <source>
        <dbReference type="ARBA" id="ARBA00023125"/>
    </source>
</evidence>
<evidence type="ECO:0000256" key="1">
    <source>
        <dbReference type="ARBA" id="ARBA00003283"/>
    </source>
</evidence>
<dbReference type="PROSITE" id="PS51898">
    <property type="entry name" value="TYR_RECOMBINASE"/>
    <property type="match status" value="1"/>
</dbReference>